<evidence type="ECO:0000313" key="2">
    <source>
        <dbReference type="Proteomes" id="UP000578686"/>
    </source>
</evidence>
<dbReference type="EMBL" id="JAAVJD010000007">
    <property type="protein sequence ID" value="NJQ04442.1"/>
    <property type="molecule type" value="Genomic_DNA"/>
</dbReference>
<gene>
    <name evidence="1" type="ORF">HCN56_02315</name>
</gene>
<protein>
    <submittedName>
        <fullName evidence="1">Uncharacterized protein</fullName>
    </submittedName>
</protein>
<comment type="caution">
    <text evidence="1">The sequence shown here is derived from an EMBL/GenBank/DDBJ whole genome shotgun (WGS) entry which is preliminary data.</text>
</comment>
<proteinExistence type="predicted"/>
<reference evidence="1 2" key="1">
    <citation type="submission" date="2020-03" db="EMBL/GenBank/DDBJ databases">
        <title>Draft genome of Streptomyces sp. ventii, isolated from the Axial Seamount in the Pacific Ocean, and resequencing of the two type strains Streptomyces lonarensis strain NCL 716 and Streptomyces bohaiensis strain 11A07.</title>
        <authorList>
            <person name="Loughran R.M."/>
            <person name="Pfannmuller K.M."/>
            <person name="Wasson B.J."/>
            <person name="Deadmond M.C."/>
            <person name="Paddock B.E."/>
            <person name="Koyack M.J."/>
            <person name="Gallegos D.A."/>
            <person name="Mitchell E.A."/>
            <person name="Ushijima B."/>
            <person name="Saw J.H."/>
            <person name="Mcphail K.L."/>
            <person name="Videau P."/>
        </authorList>
    </citation>
    <scope>NUCLEOTIDE SEQUENCE [LARGE SCALE GENOMIC DNA]</scope>
    <source>
        <strain evidence="1 2">NCL716</strain>
    </source>
</reference>
<accession>A0A7X6CXK7</accession>
<sequence>MVAIVQCWDHEADFLRQKEDLYALRRWDWNWSFTRPRAPWAKGRSRRLLLIAARDDDGQMYVTHVGKSVRGKAAKDQDQQLTVSLVFRLAEPLRLTELLAVLAPVQHRRLAEQGHQTDGVSKALRDGLLRLRPAATEAVKLIEGAVAPWTFGENRAAQEVALQRDATLGAARMAGFDATELAEWDPPAGELDVDRPPPTFLALAGGRARPALEDHLIARDAETMLGWLSTETSDVAWREFREHGRTLLVANANRTPAETLLGCDIVYYNVTRESLVLVQYKKLDAARKGFYYPNSDRKFGEELRRMEALDRYAARIAGEEGEQRLDPSPSWVKLCHPQSTMRHTNEMIHGMYFSRRQFEALRRDARLRDGRGGAVRFGYQNVPGYLDNTLFSRLVESGQIGTSGTSTELVRQQVIRTFRGQRNLVLAALSDDTLPQAERTRRRRGGG</sequence>
<evidence type="ECO:0000313" key="1">
    <source>
        <dbReference type="EMBL" id="NJQ04442.1"/>
    </source>
</evidence>
<dbReference type="AlphaFoldDB" id="A0A7X6CXK7"/>
<dbReference type="RefSeq" id="WP_167967743.1">
    <property type="nucleotide sequence ID" value="NZ_BHZG01000063.1"/>
</dbReference>
<name>A0A7X6CXK7_9ACTN</name>
<dbReference type="Proteomes" id="UP000578686">
    <property type="component" value="Unassembled WGS sequence"/>
</dbReference>
<organism evidence="1 2">
    <name type="scientific">Streptomyces lonarensis</name>
    <dbReference type="NCBI Taxonomy" id="700599"/>
    <lineage>
        <taxon>Bacteria</taxon>
        <taxon>Bacillati</taxon>
        <taxon>Actinomycetota</taxon>
        <taxon>Actinomycetes</taxon>
        <taxon>Kitasatosporales</taxon>
        <taxon>Streptomycetaceae</taxon>
        <taxon>Streptomyces</taxon>
    </lineage>
</organism>
<keyword evidence="2" id="KW-1185">Reference proteome</keyword>